<dbReference type="Proteomes" id="UP000501179">
    <property type="component" value="Chromosome"/>
</dbReference>
<dbReference type="EMBL" id="CP050177">
    <property type="protein sequence ID" value="QIQ02914.1"/>
    <property type="molecule type" value="Genomic_DNA"/>
</dbReference>
<evidence type="ECO:0000313" key="4">
    <source>
        <dbReference type="Proteomes" id="UP000501179"/>
    </source>
</evidence>
<reference evidence="3 4" key="1">
    <citation type="submission" date="2020-03" db="EMBL/GenBank/DDBJ databases">
        <title>A novel species.</title>
        <authorList>
            <person name="Gao J."/>
        </authorList>
    </citation>
    <scope>NUCLEOTIDE SEQUENCE [LARGE SCALE GENOMIC DNA]</scope>
    <source>
        <strain evidence="3 4">QMT-12</strain>
    </source>
</reference>
<accession>A0A6G9GXG9</accession>
<feature type="chain" id="PRO_5039042851" description="Secreted protein" evidence="2">
    <location>
        <begin position="31"/>
        <end position="198"/>
    </location>
</feature>
<feature type="compositionally biased region" description="Basic and acidic residues" evidence="1">
    <location>
        <begin position="48"/>
        <end position="57"/>
    </location>
</feature>
<feature type="region of interest" description="Disordered" evidence="1">
    <location>
        <begin position="30"/>
        <end position="66"/>
    </location>
</feature>
<feature type="signal peptide" evidence="2">
    <location>
        <begin position="1"/>
        <end position="30"/>
    </location>
</feature>
<evidence type="ECO:0008006" key="5">
    <source>
        <dbReference type="Google" id="ProtNLM"/>
    </source>
</evidence>
<evidence type="ECO:0000313" key="3">
    <source>
        <dbReference type="EMBL" id="QIQ02914.1"/>
    </source>
</evidence>
<dbReference type="AlphaFoldDB" id="A0A6G9GXG9"/>
<protein>
    <recommendedName>
        <fullName evidence="5">Secreted protein</fullName>
    </recommendedName>
</protein>
<organism evidence="3 4">
    <name type="scientific">Streptomyces liangshanensis</name>
    <dbReference type="NCBI Taxonomy" id="2717324"/>
    <lineage>
        <taxon>Bacteria</taxon>
        <taxon>Bacillati</taxon>
        <taxon>Actinomycetota</taxon>
        <taxon>Actinomycetes</taxon>
        <taxon>Kitasatosporales</taxon>
        <taxon>Streptomycetaceae</taxon>
        <taxon>Streptomyces</taxon>
    </lineage>
</organism>
<gene>
    <name evidence="3" type="ORF">HA039_11760</name>
</gene>
<dbReference type="PROSITE" id="PS51257">
    <property type="entry name" value="PROKAR_LIPOPROTEIN"/>
    <property type="match status" value="1"/>
</dbReference>
<keyword evidence="4" id="KW-1185">Reference proteome</keyword>
<proteinExistence type="predicted"/>
<dbReference type="KEGG" id="slia:HA039_11760"/>
<name>A0A6G9GXG9_9ACTN</name>
<evidence type="ECO:0000256" key="1">
    <source>
        <dbReference type="SAM" id="MobiDB-lite"/>
    </source>
</evidence>
<sequence>MSMWRGVKARRSVGTALAVVALGFSLTACGSSGEDGKEPASGAPSTAPKEETPKEEGTDGPTVPDTTTTLATINGSNGFQFVVNTAARDEGGFLTVTGSIKNTTSKQIYAPTQWSGQETQVKRTGPSLGGTTLVDKGQKKRYYVLRDTDGFPLTTTGITGVKAGESVSFYAQFPAPPEGTSEVDLQVPLMPTATIAIS</sequence>
<keyword evidence="2" id="KW-0732">Signal</keyword>
<evidence type="ECO:0000256" key="2">
    <source>
        <dbReference type="SAM" id="SignalP"/>
    </source>
</evidence>
<dbReference type="RefSeq" id="WP_167027803.1">
    <property type="nucleotide sequence ID" value="NZ_CP050177.1"/>
</dbReference>